<keyword evidence="2" id="KW-1185">Reference proteome</keyword>
<accession>A0ABQ2PFJ7</accession>
<sequence length="682" mass="75727">MFEGLDEETRYEHPLLRSVQVGIQRWADSDPGSFLDFVAANVQSDLLLVHRLLALGLVRAVAHSPHFAFDYLSGDPRRLVLGPNADVHKESIALIEAACPQLDDPTYARLEAMLRDWRYYDDTAQEDEASTRLKRLQWARQHRLRLLRALPADRRSPDLQRLVEEEQRAFPGLAGNGVHNSGAQWIGSPVSAQQMDLATDAEILNLFNELTDDAAWDHPRHRMKGGAIQAGRELAELAKSNLPKVLRVIREFEPGRNEIPVSSVLRALVPAGLTVPAFYALVSELEDKGFVGPDFRREAAYAIATAVNKEAPVPDELLDRMERWLIPSAAEKSSEIVADANDGTSSVLWGYGSIATLPDGNYPVLCAITSACLTSAPPRLDRWLSILERHIAGVESSRVWEAMLQRELMHLHLADRSRAEALVDQLVASMPSIVSGQSWVNFVAHSFHWASATAAQRWLMYIVKGNKEGLQGAGELAVLRHALFPAEDWPRELIGVLANDATAAALGVAHSVANLWHEPMTRPIVHPILLQLLRDGDDRVLTALSAIFLNDGFTADVETRELLDALVAFPDVLKNGRAERLPEKLVKLVAPEPERVCNIIHALLDVVGDQMGNIATSWYLSTESLLDIALQLQDMGTAERAAGSALFERMLEFNMPQAKEMTLDLDKRMPVGNRPRAPRRRR</sequence>
<evidence type="ECO:0000313" key="1">
    <source>
        <dbReference type="EMBL" id="GGP24182.1"/>
    </source>
</evidence>
<evidence type="ECO:0000313" key="2">
    <source>
        <dbReference type="Proteomes" id="UP000621859"/>
    </source>
</evidence>
<reference evidence="2" key="1">
    <citation type="journal article" date="2019" name="Int. J. Syst. Evol. Microbiol.">
        <title>The Global Catalogue of Microorganisms (GCM) 10K type strain sequencing project: providing services to taxonomists for standard genome sequencing and annotation.</title>
        <authorList>
            <consortium name="The Broad Institute Genomics Platform"/>
            <consortium name="The Broad Institute Genome Sequencing Center for Infectious Disease"/>
            <person name="Wu L."/>
            <person name="Ma J."/>
        </authorList>
    </citation>
    <scope>NUCLEOTIDE SEQUENCE [LARGE SCALE GENOMIC DNA]</scope>
    <source>
        <strain evidence="2">CGMCC 1.8860</strain>
    </source>
</reference>
<gene>
    <name evidence="1" type="ORF">GCM10010971_00010</name>
</gene>
<name>A0ABQ2PFJ7_9NEIS</name>
<proteinExistence type="predicted"/>
<comment type="caution">
    <text evidence="1">The sequence shown here is derived from an EMBL/GenBank/DDBJ whole genome shotgun (WGS) entry which is preliminary data.</text>
</comment>
<organism evidence="1 2">
    <name type="scientific">Silvimonas amylolytica</name>
    <dbReference type="NCBI Taxonomy" id="449663"/>
    <lineage>
        <taxon>Bacteria</taxon>
        <taxon>Pseudomonadati</taxon>
        <taxon>Pseudomonadota</taxon>
        <taxon>Betaproteobacteria</taxon>
        <taxon>Neisseriales</taxon>
        <taxon>Chitinibacteraceae</taxon>
        <taxon>Silvimonas</taxon>
    </lineage>
</organism>
<dbReference type="EMBL" id="BMLY01000001">
    <property type="protein sequence ID" value="GGP24182.1"/>
    <property type="molecule type" value="Genomic_DNA"/>
</dbReference>
<protein>
    <submittedName>
        <fullName evidence="1">Uncharacterized protein</fullName>
    </submittedName>
</protein>
<dbReference type="Proteomes" id="UP000621859">
    <property type="component" value="Unassembled WGS sequence"/>
</dbReference>